<dbReference type="InterPro" id="IPR015915">
    <property type="entry name" value="Kelch-typ_b-propeller"/>
</dbReference>
<reference evidence="4" key="2">
    <citation type="submission" date="2021-01" db="UniProtKB">
        <authorList>
            <consortium name="EnsemblMetazoa"/>
        </authorList>
    </citation>
    <scope>IDENTIFICATION</scope>
</reference>
<keyword evidence="1" id="KW-0880">Kelch repeat</keyword>
<dbReference type="GeneID" id="588391"/>
<feature type="compositionally biased region" description="Polar residues" evidence="3">
    <location>
        <begin position="132"/>
        <end position="142"/>
    </location>
</feature>
<feature type="compositionally biased region" description="Polar residues" evidence="3">
    <location>
        <begin position="216"/>
        <end position="226"/>
    </location>
</feature>
<dbReference type="InParanoid" id="A0A7M7RH02"/>
<dbReference type="PANTHER" id="PTHR46093:SF19">
    <property type="entry name" value="RAB9 EFFECTOR PROTEIN WITH KELCH MOTIFS-LIKE"/>
    <property type="match status" value="1"/>
</dbReference>
<protein>
    <submittedName>
        <fullName evidence="4">Uncharacterized protein</fullName>
    </submittedName>
</protein>
<sequence>MMEPKAKTESKTTSTGVECFAVYSTSSMPVTVNLRSTHLLPCPFPEMVAVFAVSSESTHKDISLKATLVNHENKEECLDVGSITQDSRAFCWQPHLSKGFTIPLKEHSYHLHIDTAKQETDQKAEQEEIMMESSQTESQDITEPQEVIDSQPEAEVTDSQPEAEVTDSQPEAEVTDSQPEAEVTDSQPEQERLCSMTTLSSPFVERSMKEAKQNEETPQVQVQGTPQRPPHLSHSASKKRKMKHGENNNEGTPPSSRKRQSSRQRPSPTLMSSPLSSKVVTSDKQNSKRPQTPGRKKENDAEPSSRWGHTLCDVGNRNCLLIGGQGHRQTISKDAIWMLNTETGDWSVPAIETSSDKFPSRMGHTATFDPELNSVFVFGGSKNLRWFNDMHILDLGTMKWSLVEAAGVAPTRAYHSATFFRKELYVFGGVYPNPDPQPDGCSNDVVIFNPESESWYKPVTMGTKPKARSGHSATLLGDQLVIFGGWDAPVCYNDLHVLDLCLMEFTSPKMMGTPPSPRSWHASIALPGNKVLIHGGYNGNEALSDTFIFHLDTFTWSEVKLHSSVPIGIRAGHAITSYHGIKTASKEDKENMLMAESLAIFGGGDNEDNFFGDLIPFSWTYSNFLDF</sequence>
<dbReference type="OrthoDB" id="10250130at2759"/>
<dbReference type="SMART" id="SM00612">
    <property type="entry name" value="Kelch"/>
    <property type="match status" value="3"/>
</dbReference>
<dbReference type="RefSeq" id="XP_793170.5">
    <property type="nucleotide sequence ID" value="XM_788077.5"/>
</dbReference>
<dbReference type="AlphaFoldDB" id="A0A7M7RH02"/>
<feature type="compositionally biased region" description="Polar residues" evidence="3">
    <location>
        <begin position="278"/>
        <end position="290"/>
    </location>
</feature>
<feature type="region of interest" description="Disordered" evidence="3">
    <location>
        <begin position="208"/>
        <end position="309"/>
    </location>
</feature>
<evidence type="ECO:0000256" key="1">
    <source>
        <dbReference type="ARBA" id="ARBA00022441"/>
    </source>
</evidence>
<dbReference type="InterPro" id="IPR006652">
    <property type="entry name" value="Kelch_1"/>
</dbReference>
<feature type="compositionally biased region" description="Low complexity" evidence="3">
    <location>
        <begin position="263"/>
        <end position="277"/>
    </location>
</feature>
<keyword evidence="2" id="KW-0677">Repeat</keyword>
<dbReference type="Gene3D" id="2.120.10.80">
    <property type="entry name" value="Kelch-type beta propeller"/>
    <property type="match status" value="2"/>
</dbReference>
<feature type="region of interest" description="Disordered" evidence="3">
    <location>
        <begin position="117"/>
        <end position="194"/>
    </location>
</feature>
<dbReference type="PANTHER" id="PTHR46093">
    <property type="entry name" value="ACYL-COA-BINDING DOMAIN-CONTAINING PROTEIN 5"/>
    <property type="match status" value="1"/>
</dbReference>
<dbReference type="SUPFAM" id="SSF117281">
    <property type="entry name" value="Kelch motif"/>
    <property type="match status" value="1"/>
</dbReference>
<proteinExistence type="predicted"/>
<dbReference type="Pfam" id="PF13415">
    <property type="entry name" value="Beta-prop_FBX42"/>
    <property type="match status" value="1"/>
</dbReference>
<evidence type="ECO:0000313" key="4">
    <source>
        <dbReference type="EnsemblMetazoa" id="XP_793170"/>
    </source>
</evidence>
<keyword evidence="5" id="KW-1185">Reference proteome</keyword>
<organism evidence="4 5">
    <name type="scientific">Strongylocentrotus purpuratus</name>
    <name type="common">Purple sea urchin</name>
    <dbReference type="NCBI Taxonomy" id="7668"/>
    <lineage>
        <taxon>Eukaryota</taxon>
        <taxon>Metazoa</taxon>
        <taxon>Echinodermata</taxon>
        <taxon>Eleutherozoa</taxon>
        <taxon>Echinozoa</taxon>
        <taxon>Echinoidea</taxon>
        <taxon>Euechinoidea</taxon>
        <taxon>Echinacea</taxon>
        <taxon>Camarodonta</taxon>
        <taxon>Echinidea</taxon>
        <taxon>Strongylocentrotidae</taxon>
        <taxon>Strongylocentrotus</taxon>
    </lineage>
</organism>
<reference evidence="5" key="1">
    <citation type="submission" date="2015-02" db="EMBL/GenBank/DDBJ databases">
        <title>Genome sequencing for Strongylocentrotus purpuratus.</title>
        <authorList>
            <person name="Murali S."/>
            <person name="Liu Y."/>
            <person name="Vee V."/>
            <person name="English A."/>
            <person name="Wang M."/>
            <person name="Skinner E."/>
            <person name="Han Y."/>
            <person name="Muzny D.M."/>
            <person name="Worley K.C."/>
            <person name="Gibbs R.A."/>
        </authorList>
    </citation>
    <scope>NUCLEOTIDE SEQUENCE</scope>
</reference>
<dbReference type="KEGG" id="spu:588391"/>
<evidence type="ECO:0000256" key="2">
    <source>
        <dbReference type="ARBA" id="ARBA00022737"/>
    </source>
</evidence>
<evidence type="ECO:0000256" key="3">
    <source>
        <dbReference type="SAM" id="MobiDB-lite"/>
    </source>
</evidence>
<feature type="compositionally biased region" description="Basic and acidic residues" evidence="3">
    <location>
        <begin position="117"/>
        <end position="126"/>
    </location>
</feature>
<dbReference type="OMA" id="WHEESCI"/>
<accession>A0A7M7RH02</accession>
<evidence type="ECO:0000313" key="5">
    <source>
        <dbReference type="Proteomes" id="UP000007110"/>
    </source>
</evidence>
<dbReference type="Proteomes" id="UP000007110">
    <property type="component" value="Unassembled WGS sequence"/>
</dbReference>
<dbReference type="EnsemblMetazoa" id="XM_788077">
    <property type="protein sequence ID" value="XP_793170"/>
    <property type="gene ID" value="LOC588391"/>
</dbReference>
<name>A0A7M7RH02_STRPU</name>